<reference evidence="2 3" key="1">
    <citation type="submission" date="2013-07" db="EMBL/GenBank/DDBJ databases">
        <title>Sulfurimonas hongkongensis AST-10 Genome Sequencing.</title>
        <authorList>
            <person name="Cai L."/>
            <person name="Zhang T."/>
        </authorList>
    </citation>
    <scope>NUCLEOTIDE SEQUENCE [LARGE SCALE GENOMIC DNA]</scope>
    <source>
        <strain evidence="2 3">AST-10</strain>
    </source>
</reference>
<evidence type="ECO:0008006" key="4">
    <source>
        <dbReference type="Google" id="ProtNLM"/>
    </source>
</evidence>
<protein>
    <recommendedName>
        <fullName evidence="4">Salt-induced outer membrane protein</fullName>
    </recommendedName>
</protein>
<dbReference type="PATRIC" id="fig|1172190.3.peg.1544"/>
<dbReference type="AlphaFoldDB" id="T0JDL8"/>
<accession>T0JDL8</accession>
<dbReference type="eggNOG" id="COG3137">
    <property type="taxonomic scope" value="Bacteria"/>
</dbReference>
<keyword evidence="3" id="KW-1185">Reference proteome</keyword>
<evidence type="ECO:0000256" key="1">
    <source>
        <dbReference type="SAM" id="Coils"/>
    </source>
</evidence>
<dbReference type="RefSeq" id="WP_021287856.1">
    <property type="nucleotide sequence ID" value="NZ_AUPZ01000010.1"/>
</dbReference>
<sequence length="295" mass="33243">MKKIVLGLVVTSSLIIASQEGISEEELKARIVEAKAEKKAIIDKINSLQSQLPYTKLVARAELGLMQTKGNTNTDTFNLDLNVKKGWSRLHLVEFSIDAQYATDDNVETKNKYTTELGYSYLLTSRLSATYLFGFKQDKFSGYNYQLYTGPGLKYTFIKKENHKLTFEGSVLFSEDSVEDTEYDATGATISYPNPDNIAVARVENGEIDRYGSYRIKGVYGWQVFSNLKFDQDISYRSEIEDSSVFFVTSKSALSSKFNSTFSAGISYKVDYVNSPPEGKKNTDKTFTVNVIMDY</sequence>
<dbReference type="STRING" id="1172190.M947_08005"/>
<dbReference type="OrthoDB" id="12455at2"/>
<dbReference type="EMBL" id="AUPZ01000010">
    <property type="protein sequence ID" value="EQB39095.1"/>
    <property type="molecule type" value="Genomic_DNA"/>
</dbReference>
<evidence type="ECO:0000313" key="2">
    <source>
        <dbReference type="EMBL" id="EQB39095.1"/>
    </source>
</evidence>
<evidence type="ECO:0000313" key="3">
    <source>
        <dbReference type="Proteomes" id="UP000015520"/>
    </source>
</evidence>
<comment type="caution">
    <text evidence="2">The sequence shown here is derived from an EMBL/GenBank/DDBJ whole genome shotgun (WGS) entry which is preliminary data.</text>
</comment>
<feature type="coiled-coil region" evidence="1">
    <location>
        <begin position="24"/>
        <end position="51"/>
    </location>
</feature>
<dbReference type="Proteomes" id="UP000015520">
    <property type="component" value="Unassembled WGS sequence"/>
</dbReference>
<dbReference type="InterPro" id="IPR007433">
    <property type="entry name" value="DUF481"/>
</dbReference>
<name>T0JDL8_9BACT</name>
<organism evidence="2 3">
    <name type="scientific">Sulfurimonas hongkongensis</name>
    <dbReference type="NCBI Taxonomy" id="1172190"/>
    <lineage>
        <taxon>Bacteria</taxon>
        <taxon>Pseudomonadati</taxon>
        <taxon>Campylobacterota</taxon>
        <taxon>Epsilonproteobacteria</taxon>
        <taxon>Campylobacterales</taxon>
        <taxon>Sulfurimonadaceae</taxon>
        <taxon>Sulfurimonas</taxon>
    </lineage>
</organism>
<dbReference type="Pfam" id="PF04338">
    <property type="entry name" value="DUF481"/>
    <property type="match status" value="1"/>
</dbReference>
<gene>
    <name evidence="2" type="ORF">M947_08005</name>
</gene>
<proteinExistence type="predicted"/>
<keyword evidence="1" id="KW-0175">Coiled coil</keyword>